<dbReference type="SUPFAM" id="SSF52540">
    <property type="entry name" value="P-loop containing nucleoside triphosphate hydrolases"/>
    <property type="match status" value="1"/>
</dbReference>
<evidence type="ECO:0000256" key="6">
    <source>
        <dbReference type="PROSITE-ProRule" id="PRU00552"/>
    </source>
</evidence>
<keyword evidence="2" id="KW-0547">Nucleotide-binding</keyword>
<dbReference type="EC" id="3.6.4.13" evidence="1"/>
<dbReference type="InterPro" id="IPR014001">
    <property type="entry name" value="Helicase_ATP-bd"/>
</dbReference>
<sequence>MMTEKLNSGHTNLTSKGLINDLQIAGNTSDDMGWKSKLKLPPKDNRFKTTDVTDTRGNEFEEFCLKRELLMGIFEKGWERPSPIQEAAIPIALSGKDVLARAKNGTGKTGAYCIPVLEQIDPTKDYIQALVMVPTRELALQTSQICIELAKHLDIRVMVTTGGTILKDDILRIYQKGIAINLITYEDRFDLHRIEKELGTEIKPIPKVIDPALYVANIGASVGDHNSDLNNSANEEGNVSK</sequence>
<dbReference type="SMART" id="SM00487">
    <property type="entry name" value="DEXDc"/>
    <property type="match status" value="1"/>
</dbReference>
<dbReference type="InterPro" id="IPR027417">
    <property type="entry name" value="P-loop_NTPase"/>
</dbReference>
<proteinExistence type="predicted"/>
<evidence type="ECO:0000259" key="7">
    <source>
        <dbReference type="PROSITE" id="PS51192"/>
    </source>
</evidence>
<accession>A0A9P9YTW6</accession>
<dbReference type="EMBL" id="JAMKOV010000002">
    <property type="protein sequence ID" value="KAI8042599.1"/>
    <property type="molecule type" value="Genomic_DNA"/>
</dbReference>
<dbReference type="GO" id="GO:0016787">
    <property type="term" value="F:hydrolase activity"/>
    <property type="evidence" value="ECO:0007669"/>
    <property type="project" value="UniProtKB-KW"/>
</dbReference>
<evidence type="ECO:0000313" key="9">
    <source>
        <dbReference type="EMBL" id="KAI8042599.1"/>
    </source>
</evidence>
<dbReference type="InterPro" id="IPR014014">
    <property type="entry name" value="RNA_helicase_DEAD_Q_motif"/>
</dbReference>
<reference evidence="9" key="1">
    <citation type="journal article" date="2023" name="Genome Biol. Evol.">
        <title>Long-read-based Genome Assembly of Drosophila gunungcola Reveals Fewer Chemosensory Genes in Flower-breeding Species.</title>
        <authorList>
            <person name="Negi A."/>
            <person name="Liao B.Y."/>
            <person name="Yeh S.D."/>
        </authorList>
    </citation>
    <scope>NUCLEOTIDE SEQUENCE</scope>
    <source>
        <strain evidence="9">Sukarami</strain>
    </source>
</reference>
<keyword evidence="3" id="KW-0378">Hydrolase</keyword>
<dbReference type="Pfam" id="PF00270">
    <property type="entry name" value="DEAD"/>
    <property type="match status" value="1"/>
</dbReference>
<dbReference type="Proteomes" id="UP001059596">
    <property type="component" value="Unassembled WGS sequence"/>
</dbReference>
<evidence type="ECO:0000256" key="3">
    <source>
        <dbReference type="ARBA" id="ARBA00022801"/>
    </source>
</evidence>
<dbReference type="GO" id="GO:0003676">
    <property type="term" value="F:nucleic acid binding"/>
    <property type="evidence" value="ECO:0007669"/>
    <property type="project" value="InterPro"/>
</dbReference>
<dbReference type="PROSITE" id="PS51195">
    <property type="entry name" value="Q_MOTIF"/>
    <property type="match status" value="1"/>
</dbReference>
<dbReference type="InterPro" id="IPR011545">
    <property type="entry name" value="DEAD/DEAH_box_helicase_dom"/>
</dbReference>
<name>A0A9P9YTW6_9MUSC</name>
<keyword evidence="10" id="KW-1185">Reference proteome</keyword>
<protein>
    <recommendedName>
        <fullName evidence="1">RNA helicase</fullName>
        <ecNumber evidence="1">3.6.4.13</ecNumber>
    </recommendedName>
</protein>
<evidence type="ECO:0000256" key="4">
    <source>
        <dbReference type="ARBA" id="ARBA00022806"/>
    </source>
</evidence>
<keyword evidence="5" id="KW-0067">ATP-binding</keyword>
<feature type="short sequence motif" description="Q motif" evidence="6">
    <location>
        <begin position="58"/>
        <end position="86"/>
    </location>
</feature>
<evidence type="ECO:0000256" key="5">
    <source>
        <dbReference type="ARBA" id="ARBA00022840"/>
    </source>
</evidence>
<evidence type="ECO:0000256" key="1">
    <source>
        <dbReference type="ARBA" id="ARBA00012552"/>
    </source>
</evidence>
<dbReference type="Gene3D" id="3.40.50.300">
    <property type="entry name" value="P-loop containing nucleotide triphosphate hydrolases"/>
    <property type="match status" value="1"/>
</dbReference>
<dbReference type="PROSITE" id="PS51192">
    <property type="entry name" value="HELICASE_ATP_BIND_1"/>
    <property type="match status" value="1"/>
</dbReference>
<evidence type="ECO:0000313" key="10">
    <source>
        <dbReference type="Proteomes" id="UP001059596"/>
    </source>
</evidence>
<organism evidence="9 10">
    <name type="scientific">Drosophila gunungcola</name>
    <name type="common">fruit fly</name>
    <dbReference type="NCBI Taxonomy" id="103775"/>
    <lineage>
        <taxon>Eukaryota</taxon>
        <taxon>Metazoa</taxon>
        <taxon>Ecdysozoa</taxon>
        <taxon>Arthropoda</taxon>
        <taxon>Hexapoda</taxon>
        <taxon>Insecta</taxon>
        <taxon>Pterygota</taxon>
        <taxon>Neoptera</taxon>
        <taxon>Endopterygota</taxon>
        <taxon>Diptera</taxon>
        <taxon>Brachycera</taxon>
        <taxon>Muscomorpha</taxon>
        <taxon>Ephydroidea</taxon>
        <taxon>Drosophilidae</taxon>
        <taxon>Drosophila</taxon>
        <taxon>Sophophora</taxon>
    </lineage>
</organism>
<feature type="domain" description="Helicase ATP-binding" evidence="7">
    <location>
        <begin position="89"/>
        <end position="176"/>
    </location>
</feature>
<evidence type="ECO:0000259" key="8">
    <source>
        <dbReference type="PROSITE" id="PS51195"/>
    </source>
</evidence>
<evidence type="ECO:0000256" key="2">
    <source>
        <dbReference type="ARBA" id="ARBA00022741"/>
    </source>
</evidence>
<keyword evidence="4" id="KW-0347">Helicase</keyword>
<feature type="domain" description="DEAD-box RNA helicase Q" evidence="8">
    <location>
        <begin position="58"/>
        <end position="86"/>
    </location>
</feature>
<gene>
    <name evidence="9" type="ORF">M5D96_003912</name>
</gene>
<comment type="caution">
    <text evidence="9">The sequence shown here is derived from an EMBL/GenBank/DDBJ whole genome shotgun (WGS) entry which is preliminary data.</text>
</comment>
<dbReference type="GO" id="GO:0005524">
    <property type="term" value="F:ATP binding"/>
    <property type="evidence" value="ECO:0007669"/>
    <property type="project" value="UniProtKB-KW"/>
</dbReference>
<dbReference type="AlphaFoldDB" id="A0A9P9YTW6"/>
<dbReference type="PANTHER" id="PTHR47960">
    <property type="entry name" value="DEAD-BOX ATP-DEPENDENT RNA HELICASE 50"/>
    <property type="match status" value="1"/>
</dbReference>
<dbReference type="GO" id="GO:0003724">
    <property type="term" value="F:RNA helicase activity"/>
    <property type="evidence" value="ECO:0007669"/>
    <property type="project" value="UniProtKB-EC"/>
</dbReference>